<dbReference type="PANTHER" id="PTHR42813">
    <property type="entry name" value="ZINC-TYPE ALCOHOL DEHYDROGENASE-LIKE"/>
    <property type="match status" value="1"/>
</dbReference>
<organism evidence="8 9">
    <name type="scientific">Mycetocola miduiensis</name>
    <dbReference type="NCBI Taxonomy" id="995034"/>
    <lineage>
        <taxon>Bacteria</taxon>
        <taxon>Bacillati</taxon>
        <taxon>Actinomycetota</taxon>
        <taxon>Actinomycetes</taxon>
        <taxon>Micrococcales</taxon>
        <taxon>Microbacteriaceae</taxon>
        <taxon>Mycetocola</taxon>
    </lineage>
</organism>
<dbReference type="SUPFAM" id="SSF50129">
    <property type="entry name" value="GroES-like"/>
    <property type="match status" value="1"/>
</dbReference>
<accession>A0A1I4ZN82</accession>
<evidence type="ECO:0000256" key="5">
    <source>
        <dbReference type="ARBA" id="ARBA00023027"/>
    </source>
</evidence>
<dbReference type="PANTHER" id="PTHR42813:SF3">
    <property type="entry name" value="GLUTATHIONE-INDEPENDENT FORMALDEHYDE DEHYDROGENASE"/>
    <property type="match status" value="1"/>
</dbReference>
<keyword evidence="9" id="KW-1185">Reference proteome</keyword>
<dbReference type="RefSeq" id="WP_090709242.1">
    <property type="nucleotide sequence ID" value="NZ_FOVM01000002.1"/>
</dbReference>
<protein>
    <submittedName>
        <fullName evidence="8">Glutathione-independent formaldehyde dehydrogenase</fullName>
    </submittedName>
</protein>
<proteinExistence type="inferred from homology"/>
<evidence type="ECO:0000313" key="9">
    <source>
        <dbReference type="Proteomes" id="UP000198867"/>
    </source>
</evidence>
<dbReference type="Pfam" id="PF08240">
    <property type="entry name" value="ADH_N"/>
    <property type="match status" value="1"/>
</dbReference>
<dbReference type="InterPro" id="IPR011032">
    <property type="entry name" value="GroES-like_sf"/>
</dbReference>
<dbReference type="SUPFAM" id="SSF51735">
    <property type="entry name" value="NAD(P)-binding Rossmann-fold domains"/>
    <property type="match status" value="1"/>
</dbReference>
<dbReference type="InterPro" id="IPR013154">
    <property type="entry name" value="ADH-like_N"/>
</dbReference>
<dbReference type="InterPro" id="IPR013149">
    <property type="entry name" value="ADH-like_C"/>
</dbReference>
<gene>
    <name evidence="8" type="ORF">SAMN05216219_0926</name>
</gene>
<name>A0A1I4ZN82_9MICO</name>
<dbReference type="EMBL" id="FOVM01000002">
    <property type="protein sequence ID" value="SFN51430.1"/>
    <property type="molecule type" value="Genomic_DNA"/>
</dbReference>
<feature type="domain" description="Alcohol dehydrogenase-like C-terminal" evidence="6">
    <location>
        <begin position="188"/>
        <end position="257"/>
    </location>
</feature>
<dbReference type="CDD" id="cd08282">
    <property type="entry name" value="PFDH_like"/>
    <property type="match status" value="1"/>
</dbReference>
<reference evidence="9" key="1">
    <citation type="submission" date="2016-10" db="EMBL/GenBank/DDBJ databases">
        <authorList>
            <person name="Varghese N."/>
            <person name="Submissions S."/>
        </authorList>
    </citation>
    <scope>NUCLEOTIDE SEQUENCE [LARGE SCALE GENOMIC DNA]</scope>
    <source>
        <strain evidence="9">CGMCC 1.11101</strain>
    </source>
</reference>
<evidence type="ECO:0000313" key="8">
    <source>
        <dbReference type="EMBL" id="SFN51430.1"/>
    </source>
</evidence>
<dbReference type="OrthoDB" id="241504at2"/>
<dbReference type="Gene3D" id="3.90.180.10">
    <property type="entry name" value="Medium-chain alcohol dehydrogenases, catalytic domain"/>
    <property type="match status" value="1"/>
</dbReference>
<evidence type="ECO:0000256" key="3">
    <source>
        <dbReference type="ARBA" id="ARBA00022723"/>
    </source>
</evidence>
<evidence type="ECO:0000259" key="6">
    <source>
        <dbReference type="Pfam" id="PF00107"/>
    </source>
</evidence>
<keyword evidence="5" id="KW-0520">NAD</keyword>
<dbReference type="InterPro" id="IPR036291">
    <property type="entry name" value="NAD(P)-bd_dom_sf"/>
</dbReference>
<comment type="cofactor">
    <cofactor evidence="1">
        <name>Zn(2+)</name>
        <dbReference type="ChEBI" id="CHEBI:29105"/>
    </cofactor>
</comment>
<sequence>MKAVVYKGPKNVAVEEVPDAKIEHPADVLVRITSANICGSDLHMYEGRTSFETGRTFGHENLGEVVEVGPAVSKVKVGNRVVLPFNIACGFCKNCDRGFTNYCLTMQPEPKLAGAAFGFADMGPYQGGQAEYLRVPYGDFNCLRLGEDSVEKELDYVMVADIFPTGWHATEMAGVYPGDSVVIYGAGPVGLMAAYSAILKGAGKVMVVDRQSDRLKLAEQIGAIPVDDSAVDPVEFVKDQTMGFGADRGCECVGYQAHDPSGNEQPNLTLNRLVDSVRFVGGIGVVGVFVPQDPGARDELAKQGQVAFDYGNYWFKGQTMGSGQCPVKKYNRALRDLIAGGKASPSFIVSHELPLDRAPEGYKNFDSRKDGWTKVVLHPAAA</sequence>
<feature type="domain" description="Alcohol dehydrogenase-like N-terminal" evidence="7">
    <location>
        <begin position="25"/>
        <end position="137"/>
    </location>
</feature>
<dbReference type="GO" id="GO:0046872">
    <property type="term" value="F:metal ion binding"/>
    <property type="evidence" value="ECO:0007669"/>
    <property type="project" value="UniProtKB-KW"/>
</dbReference>
<dbReference type="Proteomes" id="UP000198867">
    <property type="component" value="Unassembled WGS sequence"/>
</dbReference>
<evidence type="ECO:0000259" key="7">
    <source>
        <dbReference type="Pfam" id="PF08240"/>
    </source>
</evidence>
<keyword evidence="4" id="KW-0862">Zinc</keyword>
<dbReference type="AlphaFoldDB" id="A0A1I4ZN82"/>
<dbReference type="Pfam" id="PF00107">
    <property type="entry name" value="ADH_zinc_N"/>
    <property type="match status" value="1"/>
</dbReference>
<evidence type="ECO:0000256" key="2">
    <source>
        <dbReference type="ARBA" id="ARBA00008072"/>
    </source>
</evidence>
<evidence type="ECO:0000256" key="1">
    <source>
        <dbReference type="ARBA" id="ARBA00001947"/>
    </source>
</evidence>
<comment type="similarity">
    <text evidence="2">Belongs to the zinc-containing alcohol dehydrogenase family.</text>
</comment>
<dbReference type="Gene3D" id="3.40.50.720">
    <property type="entry name" value="NAD(P)-binding Rossmann-like Domain"/>
    <property type="match status" value="1"/>
</dbReference>
<evidence type="ECO:0000256" key="4">
    <source>
        <dbReference type="ARBA" id="ARBA00022833"/>
    </source>
</evidence>
<keyword evidence="3" id="KW-0479">Metal-binding</keyword>
<dbReference type="STRING" id="995034.SAMN05216219_0926"/>